<dbReference type="CDD" id="cd06257">
    <property type="entry name" value="DnaJ"/>
    <property type="match status" value="1"/>
</dbReference>
<dbReference type="InterPro" id="IPR001623">
    <property type="entry name" value="DnaJ_domain"/>
</dbReference>
<dbReference type="Gene3D" id="1.10.287.110">
    <property type="entry name" value="DnaJ domain"/>
    <property type="match status" value="1"/>
</dbReference>
<dbReference type="SUPFAM" id="SSF46565">
    <property type="entry name" value="Chaperone J-domain"/>
    <property type="match status" value="1"/>
</dbReference>
<keyword evidence="4" id="KW-1185">Reference proteome</keyword>
<dbReference type="Proteomes" id="UP001154240">
    <property type="component" value="Unassembled WGS sequence"/>
</dbReference>
<evidence type="ECO:0000313" key="4">
    <source>
        <dbReference type="Proteomes" id="UP001154240"/>
    </source>
</evidence>
<gene>
    <name evidence="3" type="ORF">OLX77_02920</name>
</gene>
<feature type="domain" description="J" evidence="2">
    <location>
        <begin position="26"/>
        <end position="87"/>
    </location>
</feature>
<reference evidence="3" key="2">
    <citation type="submission" date="2022-10" db="EMBL/GenBank/DDBJ databases">
        <authorList>
            <person name="Aronson H.S."/>
        </authorList>
    </citation>
    <scope>NUCLEOTIDE SEQUENCE</scope>
    <source>
        <strain evidence="3">RS19-109</strain>
    </source>
</reference>
<name>A0A9X4MFA2_9BACT</name>
<evidence type="ECO:0000256" key="1">
    <source>
        <dbReference type="SAM" id="MobiDB-lite"/>
    </source>
</evidence>
<evidence type="ECO:0000313" key="3">
    <source>
        <dbReference type="EMBL" id="MDG4475110.1"/>
    </source>
</evidence>
<dbReference type="RefSeq" id="WP_307632086.1">
    <property type="nucleotide sequence ID" value="NZ_JAPHEH010000001.1"/>
</dbReference>
<accession>A0A9X4MFA2</accession>
<dbReference type="AlphaFoldDB" id="A0A9X4MFA2"/>
<comment type="caution">
    <text evidence="3">The sequence shown here is derived from an EMBL/GenBank/DDBJ whole genome shotgun (WGS) entry which is preliminary data.</text>
</comment>
<organism evidence="3 4">
    <name type="scientific">Thiovibrio frasassiensis</name>
    <dbReference type="NCBI Taxonomy" id="2984131"/>
    <lineage>
        <taxon>Bacteria</taxon>
        <taxon>Pseudomonadati</taxon>
        <taxon>Thermodesulfobacteriota</taxon>
        <taxon>Desulfobulbia</taxon>
        <taxon>Desulfobulbales</taxon>
        <taxon>Thiovibrionaceae</taxon>
        <taxon>Thiovibrio</taxon>
    </lineage>
</organism>
<dbReference type="Pfam" id="PF00226">
    <property type="entry name" value="DnaJ"/>
    <property type="match status" value="1"/>
</dbReference>
<dbReference type="SMART" id="SM00271">
    <property type="entry name" value="DnaJ"/>
    <property type="match status" value="1"/>
</dbReference>
<proteinExistence type="predicted"/>
<feature type="region of interest" description="Disordered" evidence="1">
    <location>
        <begin position="90"/>
        <end position="146"/>
    </location>
</feature>
<evidence type="ECO:0000259" key="2">
    <source>
        <dbReference type="SMART" id="SM00271"/>
    </source>
</evidence>
<reference evidence="3" key="1">
    <citation type="journal article" date="2022" name="bioRxiv">
        <title>Thiovibrio frasassiensisgen. nov., sp. nov., an autotrophic, elemental sulfur disproportionating bacterium isolated from sulfidic karst sediment, and proposal of Thiovibrionaceae fam. nov.</title>
        <authorList>
            <person name="Aronson H."/>
            <person name="Thomas C."/>
            <person name="Bhattacharyya M."/>
            <person name="Eckstein S."/>
            <person name="Jensen S."/>
            <person name="Barco R."/>
            <person name="Macalady J."/>
            <person name="Amend J."/>
        </authorList>
    </citation>
    <scope>NUCLEOTIDE SEQUENCE</scope>
    <source>
        <strain evidence="3">RS19-109</strain>
    </source>
</reference>
<dbReference type="InterPro" id="IPR036869">
    <property type="entry name" value="J_dom_sf"/>
</dbReference>
<dbReference type="EMBL" id="JAPHEH010000001">
    <property type="protein sequence ID" value="MDG4475110.1"/>
    <property type="molecule type" value="Genomic_DNA"/>
</dbReference>
<feature type="compositionally biased region" description="Polar residues" evidence="1">
    <location>
        <begin position="133"/>
        <end position="146"/>
    </location>
</feature>
<sequence length="292" mass="33768">METVAAEKDLFRSCEIIFGPELTISREFLDYLQLSGIKSAYRKRAMETHPDRAALENERIRRQRHDLFHSVQEAYENLITFLDAKEKGYCLPPPAPQAQPRRQPSRPAPARPQQAKAKHTASGPRQEAKDGSQTKGSFHNSSSQPSAFWDTESLYQGPLPNRRLLLGHFLYYSGLINWRTIIQALIWQRTERPRLGEIGQRFGLLNETDVVHILRNRPILQPFGQTAMDLGFLSEPQLRMLVTHQKRLQKKFGEFFLEKQILDPNELRALLKQYQEHNAKISGQMHGSAFRR</sequence>
<protein>
    <submittedName>
        <fullName evidence="3">DnaJ domain-containing protein</fullName>
    </submittedName>
</protein>